<evidence type="ECO:0000313" key="1">
    <source>
        <dbReference type="EMBL" id="RAJ09740.1"/>
    </source>
</evidence>
<sequence>MNKKARFAPFFVALRVRARYSHPDGGFLLEYAPCVSLGWTHGLVSQAQFAVLC</sequence>
<protein>
    <submittedName>
        <fullName evidence="1">Uncharacterized protein</fullName>
    </submittedName>
</protein>
<comment type="caution">
    <text evidence="1">The sequence shown here is derived from an EMBL/GenBank/DDBJ whole genome shotgun (WGS) entry which is preliminary data.</text>
</comment>
<dbReference type="AlphaFoldDB" id="A0AAX1PPW9"/>
<gene>
    <name evidence="1" type="ORF">DEU50_101479</name>
</gene>
<organism evidence="1 2">
    <name type="scientific">Aeromonas salmonicida</name>
    <dbReference type="NCBI Taxonomy" id="645"/>
    <lineage>
        <taxon>Bacteria</taxon>
        <taxon>Pseudomonadati</taxon>
        <taxon>Pseudomonadota</taxon>
        <taxon>Gammaproteobacteria</taxon>
        <taxon>Aeromonadales</taxon>
        <taxon>Aeromonadaceae</taxon>
        <taxon>Aeromonas</taxon>
    </lineage>
</organism>
<reference evidence="1 2" key="1">
    <citation type="submission" date="2018-06" db="EMBL/GenBank/DDBJ databases">
        <title>Freshwater and sediment microbial communities from various areas in North America, analyzing microbe dynamics in response to fracking.</title>
        <authorList>
            <person name="Lamendella R."/>
        </authorList>
    </citation>
    <scope>NUCLEOTIDE SEQUENCE [LARGE SCALE GENOMIC DNA]</scope>
    <source>
        <strain evidence="1 2">17</strain>
    </source>
</reference>
<evidence type="ECO:0000313" key="2">
    <source>
        <dbReference type="Proteomes" id="UP000249422"/>
    </source>
</evidence>
<dbReference type="EMBL" id="QLLM01000001">
    <property type="protein sequence ID" value="RAJ09740.1"/>
    <property type="molecule type" value="Genomic_DNA"/>
</dbReference>
<accession>A0AAX1PPW9</accession>
<dbReference type="Proteomes" id="UP000249422">
    <property type="component" value="Unassembled WGS sequence"/>
</dbReference>
<name>A0AAX1PPW9_AERSA</name>
<proteinExistence type="predicted"/>